<feature type="transmembrane region" description="Helical" evidence="1">
    <location>
        <begin position="32"/>
        <end position="51"/>
    </location>
</feature>
<gene>
    <name evidence="2" type="ORF">PEPS_34430</name>
</gene>
<protein>
    <recommendedName>
        <fullName evidence="4">DUF4381 domain-containing protein</fullName>
    </recommendedName>
</protein>
<sequence>MMADILQKTGASSPQVHGLYEPPMVAFSFDTIGWKILAAILLMLLLSWLAYRIHRYVINRYRQVAIAALERLPEEKQTLDLWLVTLKSVAINVFGRKEVASLQGRAWLDFLESTGKEVQFVKFEKEIAKQVYQNKPPDQQMKAQIIDNAKKWIKTHARKF</sequence>
<evidence type="ECO:0000313" key="3">
    <source>
        <dbReference type="Proteomes" id="UP001354989"/>
    </source>
</evidence>
<geneLocation type="plasmid" evidence="2 3">
    <name>pPP2</name>
</geneLocation>
<dbReference type="InterPro" id="IPR025489">
    <property type="entry name" value="DUF4381"/>
</dbReference>
<evidence type="ECO:0000256" key="1">
    <source>
        <dbReference type="SAM" id="Phobius"/>
    </source>
</evidence>
<keyword evidence="3" id="KW-1185">Reference proteome</keyword>
<keyword evidence="1" id="KW-0472">Membrane</keyword>
<proteinExistence type="predicted"/>
<keyword evidence="1" id="KW-1133">Transmembrane helix</keyword>
<evidence type="ECO:0000313" key="2">
    <source>
        <dbReference type="EMBL" id="BDD01163.1"/>
    </source>
</evidence>
<evidence type="ECO:0008006" key="4">
    <source>
        <dbReference type="Google" id="ProtNLM"/>
    </source>
</evidence>
<keyword evidence="1" id="KW-0812">Transmembrane</keyword>
<dbReference type="Proteomes" id="UP001354989">
    <property type="component" value="Plasmid pPP2"/>
</dbReference>
<dbReference type="EMBL" id="AP025294">
    <property type="protein sequence ID" value="BDD01163.1"/>
    <property type="molecule type" value="Genomic_DNA"/>
</dbReference>
<dbReference type="RefSeq" id="WP_338398760.1">
    <property type="nucleotide sequence ID" value="NZ_AP025294.1"/>
</dbReference>
<dbReference type="Pfam" id="PF14316">
    <property type="entry name" value="DUF4381"/>
    <property type="match status" value="1"/>
</dbReference>
<keyword evidence="2" id="KW-0614">Plasmid</keyword>
<reference evidence="2 3" key="1">
    <citation type="submission" date="2021-12" db="EMBL/GenBank/DDBJ databases">
        <title>Genome sequencing of bacteria with rrn-lacking chromosome and rrn-plasmid.</title>
        <authorList>
            <person name="Anda M."/>
            <person name="Iwasaki W."/>
        </authorList>
    </citation>
    <scope>NUCLEOTIDE SEQUENCE [LARGE SCALE GENOMIC DNA]</scope>
    <source>
        <strain evidence="2 3">NBRC 101262</strain>
        <plasmid evidence="2 3">pPP2</plasmid>
    </source>
</reference>
<organism evidence="2 3">
    <name type="scientific">Persicobacter psychrovividus</name>
    <dbReference type="NCBI Taxonomy" id="387638"/>
    <lineage>
        <taxon>Bacteria</taxon>
        <taxon>Pseudomonadati</taxon>
        <taxon>Bacteroidota</taxon>
        <taxon>Cytophagia</taxon>
        <taxon>Cytophagales</taxon>
        <taxon>Persicobacteraceae</taxon>
        <taxon>Persicobacter</taxon>
    </lineage>
</organism>
<accession>A0ABM7VJM2</accession>
<name>A0ABM7VJM2_9BACT</name>